<dbReference type="Gene3D" id="3.40.47.10">
    <property type="match status" value="1"/>
</dbReference>
<dbReference type="Pfam" id="PF00109">
    <property type="entry name" value="ketoacyl-synt"/>
    <property type="match status" value="1"/>
</dbReference>
<dbReference type="Gene3D" id="3.10.129.110">
    <property type="entry name" value="Polyketide synthase dehydratase"/>
    <property type="match status" value="1"/>
</dbReference>
<dbReference type="Gene3D" id="3.40.50.720">
    <property type="entry name" value="NAD(P)-binding Rossmann-like Domain"/>
    <property type="match status" value="2"/>
</dbReference>
<dbReference type="InterPro" id="IPR013968">
    <property type="entry name" value="PKS_KR"/>
</dbReference>
<evidence type="ECO:0000256" key="2">
    <source>
        <dbReference type="ARBA" id="ARBA00022553"/>
    </source>
</evidence>
<feature type="active site" description="Proton acceptor; for dehydratase activity" evidence="6">
    <location>
        <position position="986"/>
    </location>
</feature>
<dbReference type="InterPro" id="IPR001227">
    <property type="entry name" value="Ac_transferase_dom_sf"/>
</dbReference>
<dbReference type="GO" id="GO:0008168">
    <property type="term" value="F:methyltransferase activity"/>
    <property type="evidence" value="ECO:0007669"/>
    <property type="project" value="UniProtKB-KW"/>
</dbReference>
<name>A0A139IBJ7_9PEZI</name>
<evidence type="ECO:0000256" key="6">
    <source>
        <dbReference type="PROSITE-ProRule" id="PRU01363"/>
    </source>
</evidence>
<dbReference type="InterPro" id="IPR029063">
    <property type="entry name" value="SAM-dependent_MTases_sf"/>
</dbReference>
<dbReference type="SUPFAM" id="SSF53901">
    <property type="entry name" value="Thiolase-like"/>
    <property type="match status" value="1"/>
</dbReference>
<feature type="domain" description="Ketosynthase family 3 (KS3)" evidence="9">
    <location>
        <begin position="3"/>
        <end position="442"/>
    </location>
</feature>
<dbReference type="InterPro" id="IPR014031">
    <property type="entry name" value="Ketoacyl_synth_C"/>
</dbReference>
<dbReference type="OrthoDB" id="329835at2759"/>
<dbReference type="InterPro" id="IPR050091">
    <property type="entry name" value="PKS_NRPS_Biosynth_Enz"/>
</dbReference>
<protein>
    <submittedName>
        <fullName evidence="11">Uncharacterized protein</fullName>
    </submittedName>
</protein>
<gene>
    <name evidence="11" type="ORF">AC579_4694</name>
</gene>
<feature type="region of interest" description="Disordered" evidence="7">
    <location>
        <begin position="2511"/>
        <end position="2554"/>
    </location>
</feature>
<dbReference type="SUPFAM" id="SSF51735">
    <property type="entry name" value="NAD(P)-binding Rossmann-fold domains"/>
    <property type="match status" value="2"/>
</dbReference>
<keyword evidence="1" id="KW-0596">Phosphopantetheine</keyword>
<feature type="domain" description="Carrier" evidence="8">
    <location>
        <begin position="2425"/>
        <end position="2505"/>
    </location>
</feature>
<dbReference type="InterPro" id="IPR049900">
    <property type="entry name" value="PKS_mFAS_DH"/>
</dbReference>
<evidence type="ECO:0000256" key="3">
    <source>
        <dbReference type="ARBA" id="ARBA00022603"/>
    </source>
</evidence>
<dbReference type="STRING" id="113226.A0A139IBJ7"/>
<feature type="region of interest" description="N-terminal hotdog fold" evidence="6">
    <location>
        <begin position="954"/>
        <end position="1089"/>
    </location>
</feature>
<dbReference type="GO" id="GO:0032259">
    <property type="term" value="P:methylation"/>
    <property type="evidence" value="ECO:0007669"/>
    <property type="project" value="UniProtKB-KW"/>
</dbReference>
<dbReference type="InterPro" id="IPR016035">
    <property type="entry name" value="Acyl_Trfase/lysoPLipase"/>
</dbReference>
<dbReference type="InterPro" id="IPR036291">
    <property type="entry name" value="NAD(P)-bd_dom_sf"/>
</dbReference>
<dbReference type="SMART" id="SM00827">
    <property type="entry name" value="PKS_AT"/>
    <property type="match status" value="1"/>
</dbReference>
<dbReference type="PANTHER" id="PTHR43775:SF20">
    <property type="entry name" value="HYBRID PKS-NRPS SYNTHETASE APDA"/>
    <property type="match status" value="1"/>
</dbReference>
<dbReference type="PROSITE" id="PS52019">
    <property type="entry name" value="PKS_MFAS_DH"/>
    <property type="match status" value="1"/>
</dbReference>
<dbReference type="Gene3D" id="3.40.366.10">
    <property type="entry name" value="Malonyl-Coenzyme A Acyl Carrier Protein, domain 2"/>
    <property type="match status" value="1"/>
</dbReference>
<organism evidence="11 12">
    <name type="scientific">Pseudocercospora musae</name>
    <dbReference type="NCBI Taxonomy" id="113226"/>
    <lineage>
        <taxon>Eukaryota</taxon>
        <taxon>Fungi</taxon>
        <taxon>Dikarya</taxon>
        <taxon>Ascomycota</taxon>
        <taxon>Pezizomycotina</taxon>
        <taxon>Dothideomycetes</taxon>
        <taxon>Dothideomycetidae</taxon>
        <taxon>Mycosphaerellales</taxon>
        <taxon>Mycosphaerellaceae</taxon>
        <taxon>Pseudocercospora</taxon>
    </lineage>
</organism>
<dbReference type="SMART" id="SM00822">
    <property type="entry name" value="PKS_KR"/>
    <property type="match status" value="1"/>
</dbReference>
<dbReference type="Pfam" id="PF02801">
    <property type="entry name" value="Ketoacyl-synt_C"/>
    <property type="match status" value="1"/>
</dbReference>
<evidence type="ECO:0000256" key="7">
    <source>
        <dbReference type="SAM" id="MobiDB-lite"/>
    </source>
</evidence>
<feature type="domain" description="PKS/mFAS DH" evidence="10">
    <location>
        <begin position="954"/>
        <end position="1268"/>
    </location>
</feature>
<dbReference type="InterPro" id="IPR049552">
    <property type="entry name" value="PKS_DH_N"/>
</dbReference>
<sequence length="2909" mass="320355">MSSEPIAIVGSACRFSGDTDSPAKLWQLLKDPQDLHQKINPERFSVEAFYHPDHAYHGHANVKHAYLLAQDVAKFDAEFFGINAMEANAMDPQQRLTLETVYEAIESAGMTIEGLSGSDTCVYAGSMTADYDAMSLRDLDHLPTYAAVGTSRAILSNRISYFFNWKGASMTIDTACSSSLVALHNAVQTLRSRDSGVAVVCGSNLILGPECFIIESTVKMLSPDGLSRMWDKDANGYARGEGLAALVLKPLSAALEANDHIECIIRETGLNQDGHTAGLTMPSPSAQKDLIHNTYAKAELDLRRASDRPQYFEAHGTGTPAGDPVEAEAIYTAFIASSAMSAATAEADHPLYVGSIKTVLGHTEGAAGLAGLLKAMLAIQNSCIPPNLHFNELNPSIQRFYKHLAVPRSAAPWPQLLPGQARRASVNSFGFGGSNAHAILESYELEDSTSSQDDKVENIVYGPFVFSASSEVALRKNIKAYIKYLEDHQDCNARNLAYTLRQRRSLLQFRLAISAPSCELLRQNLVEMSSGSSGSGSTRITRTVPRLGNERGKILGIFTGQGAQYAGMGAEIIRDSEMARNIIKQLDFVLQSLPQQDRPSWFLEEELLAAADASRILESGISQPLTTALQIMLVDLLSVAGIHFDVVVGHSSGEIAAGYAAKFLSARDAICIAYYRGMACEYSKSPNTNISGAMMAVGTSMDDALEICRDDTFQGRISLAAVNSSSSVTISGDSDAIEELAIVMADEQKFHRRLRVDRAYHSAHMQACTEPYAQGMKRANISAAAFGSEFESRKCQWYSSVYPGMLVNDSFPLSGEYWLQNLVKPVMFEAALSAALQSSSTSFDGALEVGPHPALRGPVAQVTQDLLSKPVPYCGTLERGSGSTSSFSTALGFLWSHFGRADVDLDLFERMMSGVDVPFKLVKGLPHYQWNHETRYWSESRRSKHLRSRSQPVDPLLGHLTAESGSHALRWKHSLKPSEMPWLRGHAVQGQIVFPAAGYISSAIEAAKCLTNGDQVAQLVTLEQFVIHQAIPFQSEEDDIEVLIELTQISRLRNGQAMTTANYTYSAALGGTSLSIVATSKVSVQLGQPCASLLPVRRPKPPHMIEVRPRRMYDHLEKLEYNFSGAFRSLTDLQRKLGFSRCVGIAAERTQGYDALLVHPADLDAAFQAVHLACSYPGDEQIRHLHLPTTIGAIRINPAAFRSFQKVDGHEIDRTFGVDAIWHDSDPLIPTTGFMGSASLFMGDQQPEHTAIQIDNVILKPVGDSLDERKIYYGIEYVPTKLDGIAAAEGLALTQEVEALMQTLRRIVYFYAAKFDREVPCDLPERKEAGSIKYYLDFCQHLTNELQPAEWIQDTQEDIQAAIHQLGPDAENSADVRLHLLVGETMSRVFRGEADMLEELRISGLLDDFYRYGAGLRQATLWLAAILKQITARSPHLRLLEIGAGTGSATKDILAAIGRFFDDYTFTDISASFGDHAMEEFASLKDRVSFKTFDVEVDPIEQGFVEGQYDVVIASQVLHATTSLAETVRNARRLLRPGGWLLIGECDPDGRLRDSGSFIFGMLTGWWKGVQDGRRLSPFISAKEWDLVLRENGFAGIETMSPETLGVPFGIIAMAAQAVDERMTIIRAPLSSPTNLEVDEVLIIGGVTDLVANGVEELRQTLTGLGARISNYKTMEELGGKLDQPGIAIISLADLDSPVFRDMTSDRWASFQKLFIGSKSMLWLTAGRLKTELYSNMTLGFGRTALHEDSDLRLQFLDFDSISQLDFRVIAEKFVVFTNHTVLEASHKKHILHTSEREIIIDGEGRELVPRLAHQVRLNDRLSSTRRIVEHPTDMRYQELALEQNSSGCFLRHLSRFDNSANREGRSEYKIAELRMQYSILSAIRTPWGYLSLFLGVDSQERRFISLTTSVRSIMRISTESLVQVEDHEIPYSRLIYSVAVQMIALSILENVRSGQRVIVHKAPLDIAEAVSGRARQHNIHVVFTTDDTADVRIPQTDATPYIRLHPFAERVDIARVVDTNVSYLADLSLDQNPLSVALASLVPSYCRKETWDTLRTSSASNFDCHELIEPLKLHLIMAYKQVTAPKDEKELSSSIDLDDLVADRANKANLSPLQVIDWTSASCPPARICRLDVVPLFKSDRTYWLCGLSGPLGTSICDWMIARGVRHMVISSRNPKINELWIENHRNNGRNIKIKSCDVTDETALQKVHQEITEELPPITGVVSAAMVLRDVAIRNMEYEQLQDVIRPKVLGSINLDRIFHDADLDFFVVLSSTNAIIGNPGQANYAAANMGMAGVANARRARGLRASVAHVGAIIGVGYVTNSIERLDLTVTLTNMIRVNEEEVHQMIAEVVEAGFEDSSLPPELIMGLKEVSLQDPGQAKWAQDPKFCRLLLPTTNIEGRNQATGAVEVSVRETLEACKTKSDVHQALKQAFAAQMRKTLFVQLSDDEIMLSSSNALGLDSLIAVDIRSWILKTFSVGIPVLQILSADTRISDLVTSTMQELPVFMTPSLHSDHDRGRSQASSTGTGSSSRSSEDGSHSRASTASSDLSSPVKEEPAIFDWDYEARAPEKIVAYFDATSPRKTPEVILLTGVTGLLGHHLLEALLGIDSVRQIICIGVRQLAHRSLPTDERIEYHEGDLALPNFGLAETEIHNIFAKVDAVIHNGADTSHMRSYATIHQVNVQSTRTILQHCVSRKIPLHYISSAGIALASDLNPFPPVAVNGTAKKLHDISRNGARGYMCSKWVCERMLENTGTIHGLPIWIHRPSTIVREGQDANTKRAGLDWVNALLQYCHKIQSVPRVHHNKGCLDLVYVKTCCDGIVSDVLCNSPHVQHAPTYRNLVGDVVIPMAELNQVAFQTGRSSLYPVVSWEEWSEAAIGAGLSPAVAALIETMDEPGGPSYPSLLR</sequence>
<evidence type="ECO:0000313" key="11">
    <source>
        <dbReference type="EMBL" id="KXT12059.1"/>
    </source>
</evidence>
<dbReference type="Pfam" id="PF16197">
    <property type="entry name" value="KAsynt_C_assoc"/>
    <property type="match status" value="1"/>
</dbReference>
<evidence type="ECO:0000256" key="1">
    <source>
        <dbReference type="ARBA" id="ARBA00022450"/>
    </source>
</evidence>
<dbReference type="GO" id="GO:0004312">
    <property type="term" value="F:fatty acid synthase activity"/>
    <property type="evidence" value="ECO:0007669"/>
    <property type="project" value="TreeGrafter"/>
</dbReference>
<dbReference type="PROSITE" id="PS00012">
    <property type="entry name" value="PHOSPHOPANTETHEINE"/>
    <property type="match status" value="1"/>
</dbReference>
<feature type="compositionally biased region" description="Low complexity" evidence="7">
    <location>
        <begin position="2542"/>
        <end position="2553"/>
    </location>
</feature>
<dbReference type="InterPro" id="IPR014030">
    <property type="entry name" value="Ketoacyl_synth_N"/>
</dbReference>
<dbReference type="CDD" id="cd00833">
    <property type="entry name" value="PKS"/>
    <property type="match status" value="1"/>
</dbReference>
<dbReference type="Pfam" id="PF08659">
    <property type="entry name" value="KR"/>
    <property type="match status" value="1"/>
</dbReference>
<dbReference type="InterPro" id="IPR016036">
    <property type="entry name" value="Malonyl_transacylase_ACP-bd"/>
</dbReference>
<feature type="compositionally biased region" description="Low complexity" evidence="7">
    <location>
        <begin position="2522"/>
        <end position="2534"/>
    </location>
</feature>
<dbReference type="InterPro" id="IPR020841">
    <property type="entry name" value="PKS_Beta-ketoAc_synthase_dom"/>
</dbReference>
<reference evidence="11 12" key="1">
    <citation type="submission" date="2015-07" db="EMBL/GenBank/DDBJ databases">
        <title>Comparative genomics of the Sigatoka disease complex on banana suggests a link between parallel evolutionary changes in Pseudocercospora fijiensis and Pseudocercospora eumusae and increased virulence on the banana host.</title>
        <authorList>
            <person name="Chang T.-C."/>
            <person name="Salvucci A."/>
            <person name="Crous P.W."/>
            <person name="Stergiopoulos I."/>
        </authorList>
    </citation>
    <scope>NUCLEOTIDE SEQUENCE [LARGE SCALE GENOMIC DNA]</scope>
    <source>
        <strain evidence="11 12">CBS 116634</strain>
    </source>
</reference>
<dbReference type="SUPFAM" id="SSF53335">
    <property type="entry name" value="S-adenosyl-L-methionine-dependent methyltransferases"/>
    <property type="match status" value="1"/>
</dbReference>
<dbReference type="CDD" id="cd02440">
    <property type="entry name" value="AdoMet_MTases"/>
    <property type="match status" value="1"/>
</dbReference>
<dbReference type="InterPro" id="IPR016039">
    <property type="entry name" value="Thiolase-like"/>
</dbReference>
<dbReference type="Pfam" id="PF07993">
    <property type="entry name" value="NAD_binding_4"/>
    <property type="match status" value="1"/>
</dbReference>
<keyword evidence="4" id="KW-0808">Transferase</keyword>
<dbReference type="EMBL" id="LFZO01000168">
    <property type="protein sequence ID" value="KXT12059.1"/>
    <property type="molecule type" value="Genomic_DNA"/>
</dbReference>
<feature type="region of interest" description="C-terminal hotdog fold" evidence="6">
    <location>
        <begin position="1104"/>
        <end position="1268"/>
    </location>
</feature>
<evidence type="ECO:0000256" key="5">
    <source>
        <dbReference type="ARBA" id="ARBA00023268"/>
    </source>
</evidence>
<dbReference type="InterPro" id="IPR006162">
    <property type="entry name" value="Ppantetheine_attach_site"/>
</dbReference>
<accession>A0A139IBJ7</accession>
<dbReference type="InterPro" id="IPR032821">
    <property type="entry name" value="PKS_assoc"/>
</dbReference>
<dbReference type="Gene3D" id="3.40.50.150">
    <property type="entry name" value="Vaccinia Virus protein VP39"/>
    <property type="match status" value="1"/>
</dbReference>
<dbReference type="GO" id="GO:0006633">
    <property type="term" value="P:fatty acid biosynthetic process"/>
    <property type="evidence" value="ECO:0007669"/>
    <property type="project" value="TreeGrafter"/>
</dbReference>
<dbReference type="InterPro" id="IPR057326">
    <property type="entry name" value="KR_dom"/>
</dbReference>
<dbReference type="Pfam" id="PF14765">
    <property type="entry name" value="PS-DH"/>
    <property type="match status" value="1"/>
</dbReference>
<keyword evidence="5" id="KW-0511">Multifunctional enzyme</keyword>
<evidence type="ECO:0000259" key="9">
    <source>
        <dbReference type="PROSITE" id="PS52004"/>
    </source>
</evidence>
<dbReference type="InterPro" id="IPR013217">
    <property type="entry name" value="Methyltransf_12"/>
</dbReference>
<dbReference type="SUPFAM" id="SSF52151">
    <property type="entry name" value="FabD/lysophospholipase-like"/>
    <property type="match status" value="1"/>
</dbReference>
<evidence type="ECO:0000259" key="8">
    <source>
        <dbReference type="PROSITE" id="PS50075"/>
    </source>
</evidence>
<dbReference type="Proteomes" id="UP000073492">
    <property type="component" value="Unassembled WGS sequence"/>
</dbReference>
<keyword evidence="2" id="KW-0597">Phosphoprotein</keyword>
<dbReference type="InterPro" id="IPR013120">
    <property type="entry name" value="FAR_NAD-bd"/>
</dbReference>
<dbReference type="Pfam" id="PF21089">
    <property type="entry name" value="PKS_DH_N"/>
    <property type="match status" value="1"/>
</dbReference>
<dbReference type="InterPro" id="IPR014043">
    <property type="entry name" value="Acyl_transferase_dom"/>
</dbReference>
<feature type="active site" description="Proton donor; for dehydratase activity" evidence="6">
    <location>
        <position position="1164"/>
    </location>
</feature>
<dbReference type="InterPro" id="IPR049551">
    <property type="entry name" value="PKS_DH_C"/>
</dbReference>
<dbReference type="SUPFAM" id="SSF55048">
    <property type="entry name" value="Probable ACP-binding domain of malonyl-CoA ACP transacylase"/>
    <property type="match status" value="1"/>
</dbReference>
<dbReference type="Pfam" id="PF00698">
    <property type="entry name" value="Acyl_transf_1"/>
    <property type="match status" value="1"/>
</dbReference>
<evidence type="ECO:0000313" key="12">
    <source>
        <dbReference type="Proteomes" id="UP000073492"/>
    </source>
</evidence>
<evidence type="ECO:0000259" key="10">
    <source>
        <dbReference type="PROSITE" id="PS52019"/>
    </source>
</evidence>
<keyword evidence="3" id="KW-0489">Methyltransferase</keyword>
<comment type="caution">
    <text evidence="11">The sequence shown here is derived from an EMBL/GenBank/DDBJ whole genome shotgun (WGS) entry which is preliminary data.</text>
</comment>
<evidence type="ECO:0000256" key="4">
    <source>
        <dbReference type="ARBA" id="ARBA00022679"/>
    </source>
</evidence>
<dbReference type="Pfam" id="PF08242">
    <property type="entry name" value="Methyltransf_12"/>
    <property type="match status" value="1"/>
</dbReference>
<dbReference type="PANTHER" id="PTHR43775">
    <property type="entry name" value="FATTY ACID SYNTHASE"/>
    <property type="match status" value="1"/>
</dbReference>
<dbReference type="PROSITE" id="PS50075">
    <property type="entry name" value="CARRIER"/>
    <property type="match status" value="1"/>
</dbReference>
<proteinExistence type="predicted"/>
<dbReference type="SMART" id="SM00826">
    <property type="entry name" value="PKS_DH"/>
    <property type="match status" value="1"/>
</dbReference>
<keyword evidence="12" id="KW-1185">Reference proteome</keyword>
<dbReference type="GO" id="GO:0044550">
    <property type="term" value="P:secondary metabolite biosynthetic process"/>
    <property type="evidence" value="ECO:0007669"/>
    <property type="project" value="TreeGrafter"/>
</dbReference>
<dbReference type="PROSITE" id="PS52004">
    <property type="entry name" value="KS3_2"/>
    <property type="match status" value="1"/>
</dbReference>
<dbReference type="InterPro" id="IPR042104">
    <property type="entry name" value="PKS_dehydratase_sf"/>
</dbReference>
<dbReference type="SMART" id="SM00825">
    <property type="entry name" value="PKS_KS"/>
    <property type="match status" value="1"/>
</dbReference>
<dbReference type="InterPro" id="IPR009081">
    <property type="entry name" value="PP-bd_ACP"/>
</dbReference>
<dbReference type="InterPro" id="IPR020807">
    <property type="entry name" value="PKS_DH"/>
</dbReference>